<evidence type="ECO:0000256" key="6">
    <source>
        <dbReference type="ARBA" id="ARBA00022989"/>
    </source>
</evidence>
<organism evidence="10 11">
    <name type="scientific">Coptotermes formosanus</name>
    <name type="common">Formosan subterranean termite</name>
    <dbReference type="NCBI Taxonomy" id="36987"/>
    <lineage>
        <taxon>Eukaryota</taxon>
        <taxon>Metazoa</taxon>
        <taxon>Ecdysozoa</taxon>
        <taxon>Arthropoda</taxon>
        <taxon>Hexapoda</taxon>
        <taxon>Insecta</taxon>
        <taxon>Pterygota</taxon>
        <taxon>Neoptera</taxon>
        <taxon>Polyneoptera</taxon>
        <taxon>Dictyoptera</taxon>
        <taxon>Blattodea</taxon>
        <taxon>Blattoidea</taxon>
        <taxon>Termitoidae</taxon>
        <taxon>Rhinotermitidae</taxon>
        <taxon>Coptotermes</taxon>
    </lineage>
</organism>
<dbReference type="GO" id="GO:0000026">
    <property type="term" value="F:alpha-1,2-mannosyltransferase activity"/>
    <property type="evidence" value="ECO:0007669"/>
    <property type="project" value="TreeGrafter"/>
</dbReference>
<accession>A0A6L2PTF7</accession>
<feature type="transmembrane region" description="Helical" evidence="8">
    <location>
        <begin position="112"/>
        <end position="129"/>
    </location>
</feature>
<feature type="transmembrane region" description="Helical" evidence="8">
    <location>
        <begin position="204"/>
        <end position="224"/>
    </location>
</feature>
<evidence type="ECO:0000313" key="10">
    <source>
        <dbReference type="EMBL" id="GFG35839.1"/>
    </source>
</evidence>
<dbReference type="Pfam" id="PF03901">
    <property type="entry name" value="Glyco_transf_22"/>
    <property type="match status" value="1"/>
</dbReference>
<dbReference type="EMBL" id="BLKM01005966">
    <property type="protein sequence ID" value="GFG35839.1"/>
    <property type="molecule type" value="Genomic_DNA"/>
</dbReference>
<evidence type="ECO:0000256" key="1">
    <source>
        <dbReference type="ARBA" id="ARBA00004477"/>
    </source>
</evidence>
<dbReference type="EC" id="2.4.1.-" evidence="8"/>
<evidence type="ECO:0000256" key="8">
    <source>
        <dbReference type="RuleBase" id="RU363075"/>
    </source>
</evidence>
<keyword evidence="11" id="KW-1185">Reference proteome</keyword>
<evidence type="ECO:0000256" key="4">
    <source>
        <dbReference type="ARBA" id="ARBA00022692"/>
    </source>
</evidence>
<comment type="caution">
    <text evidence="10">The sequence shown here is derived from an EMBL/GenBank/DDBJ whole genome shotgun (WGS) entry which is preliminary data.</text>
</comment>
<evidence type="ECO:0000256" key="5">
    <source>
        <dbReference type="ARBA" id="ARBA00022824"/>
    </source>
</evidence>
<evidence type="ECO:0000256" key="2">
    <source>
        <dbReference type="ARBA" id="ARBA00022676"/>
    </source>
</evidence>
<dbReference type="FunCoup" id="A0A6L2PTF7">
    <property type="interactions" value="1709"/>
</dbReference>
<protein>
    <recommendedName>
        <fullName evidence="8">Mannosyltransferase</fullName>
        <ecNumber evidence="8">2.4.1.-</ecNumber>
    </recommendedName>
</protein>
<gene>
    <name evidence="10" type="ORF">Cfor_01163</name>
</gene>
<feature type="transmembrane region" description="Helical" evidence="8">
    <location>
        <begin position="251"/>
        <end position="275"/>
    </location>
</feature>
<feature type="transmembrane region" description="Helical" evidence="8">
    <location>
        <begin position="287"/>
        <end position="304"/>
    </location>
</feature>
<dbReference type="InParanoid" id="A0A6L2PTF7"/>
<sequence length="489" mass="56584">MNPWLVLLFFMSVRLSMVYIVQTWFVPDEYWQTVEVAHKMVFGYGHLTWEWARGVRSYIYPAFLATVFSVLKYFDLDSVSAVVYGPRILQAVTSAVGDYCFLRWYRSQNSGQGLWALFALITNWFWLYCGSRTLINAFEATLNTVALHLFPWNQSKIHKTSVSFLWFVAIACMVRPTAVIIWLPLCIYHCVLSFHRMMVVVKNYVLVGLVVAAAATVLDTYFYGKITFTALGFLQANIMNDISVFYGTHPLYWYINVGIPVVLGGHLVPFLLGAVKALTYDRINIEKILLFAILWTVAVLSLVPHKEVRFLLPLFPMFVYIESSWLSCWSRKAHKLMLWIVAVGMVVANGVLLVYFGLVHQRGTLDVMKLLADTNSRHTNVVFLMPCHSTPLYSHLHTRIQVRFLTCEPDFTGNPYYQDEADIFYADPEKWLLQHYFSNVTVSHIIIFDSLYPKIKNFLNEYNYKLNNSLFHTFHPDGRVGKYVEVYTQ</sequence>
<evidence type="ECO:0000313" key="11">
    <source>
        <dbReference type="Proteomes" id="UP000502823"/>
    </source>
</evidence>
<dbReference type="OrthoDB" id="416834at2759"/>
<feature type="transmembrane region" description="Helical" evidence="8">
    <location>
        <begin position="336"/>
        <end position="358"/>
    </location>
</feature>
<keyword evidence="7 8" id="KW-0472">Membrane</keyword>
<keyword evidence="9" id="KW-0732">Signal</keyword>
<keyword evidence="5 8" id="KW-0256">Endoplasmic reticulum</keyword>
<reference evidence="11" key="1">
    <citation type="submission" date="2020-01" db="EMBL/GenBank/DDBJ databases">
        <title>Draft genome sequence of the Termite Coptotermes fromosanus.</title>
        <authorList>
            <person name="Itakura S."/>
            <person name="Yosikawa Y."/>
            <person name="Umezawa K."/>
        </authorList>
    </citation>
    <scope>NUCLEOTIDE SEQUENCE [LARGE SCALE GENOMIC DNA]</scope>
</reference>
<name>A0A6L2PTF7_COPFO</name>
<feature type="chain" id="PRO_5026874521" description="Mannosyltransferase" evidence="9">
    <location>
        <begin position="24"/>
        <end position="489"/>
    </location>
</feature>
<keyword evidence="3" id="KW-0808">Transferase</keyword>
<dbReference type="GO" id="GO:0006506">
    <property type="term" value="P:GPI anchor biosynthetic process"/>
    <property type="evidence" value="ECO:0007669"/>
    <property type="project" value="TreeGrafter"/>
</dbReference>
<evidence type="ECO:0000256" key="9">
    <source>
        <dbReference type="SAM" id="SignalP"/>
    </source>
</evidence>
<keyword evidence="2 8" id="KW-0328">Glycosyltransferase</keyword>
<comment type="similarity">
    <text evidence="8">Belongs to the glycosyltransferase 22 family.</text>
</comment>
<evidence type="ECO:0000256" key="3">
    <source>
        <dbReference type="ARBA" id="ARBA00022679"/>
    </source>
</evidence>
<comment type="subcellular location">
    <subcellularLocation>
        <location evidence="1 8">Endoplasmic reticulum membrane</location>
        <topology evidence="1 8">Multi-pass membrane protein</topology>
    </subcellularLocation>
</comment>
<dbReference type="AlphaFoldDB" id="A0A6L2PTF7"/>
<feature type="signal peptide" evidence="9">
    <location>
        <begin position="1"/>
        <end position="23"/>
    </location>
</feature>
<proteinExistence type="inferred from homology"/>
<dbReference type="PANTHER" id="PTHR22760:SF4">
    <property type="entry name" value="GPI MANNOSYLTRANSFERASE 3"/>
    <property type="match status" value="1"/>
</dbReference>
<dbReference type="GO" id="GO:0005789">
    <property type="term" value="C:endoplasmic reticulum membrane"/>
    <property type="evidence" value="ECO:0007669"/>
    <property type="project" value="UniProtKB-SubCell"/>
</dbReference>
<keyword evidence="4 8" id="KW-0812">Transmembrane</keyword>
<dbReference type="InterPro" id="IPR005599">
    <property type="entry name" value="GPI_mannosylTrfase"/>
</dbReference>
<evidence type="ECO:0000256" key="7">
    <source>
        <dbReference type="ARBA" id="ARBA00023136"/>
    </source>
</evidence>
<dbReference type="PANTHER" id="PTHR22760">
    <property type="entry name" value="GLYCOSYLTRANSFERASE"/>
    <property type="match status" value="1"/>
</dbReference>
<feature type="transmembrane region" description="Helical" evidence="8">
    <location>
        <begin position="164"/>
        <end position="192"/>
    </location>
</feature>
<dbReference type="Proteomes" id="UP000502823">
    <property type="component" value="Unassembled WGS sequence"/>
</dbReference>
<keyword evidence="6 8" id="KW-1133">Transmembrane helix</keyword>